<dbReference type="InterPro" id="IPR001192">
    <property type="entry name" value="PI-PLC_fam"/>
</dbReference>
<keyword evidence="7" id="KW-0443">Lipid metabolism</keyword>
<evidence type="ECO:0000256" key="1">
    <source>
        <dbReference type="ARBA" id="ARBA00000110"/>
    </source>
</evidence>
<evidence type="ECO:0000313" key="12">
    <source>
        <dbReference type="EMBL" id="UYV83893.1"/>
    </source>
</evidence>
<organism evidence="12 13">
    <name type="scientific">Cordylochernes scorpioides</name>
    <dbReference type="NCBI Taxonomy" id="51811"/>
    <lineage>
        <taxon>Eukaryota</taxon>
        <taxon>Metazoa</taxon>
        <taxon>Ecdysozoa</taxon>
        <taxon>Arthropoda</taxon>
        <taxon>Chelicerata</taxon>
        <taxon>Arachnida</taxon>
        <taxon>Pseudoscorpiones</taxon>
        <taxon>Cheliferoidea</taxon>
        <taxon>Chernetidae</taxon>
        <taxon>Cordylochernes</taxon>
    </lineage>
</organism>
<dbReference type="EC" id="3.1.4.11" evidence="2"/>
<keyword evidence="10" id="KW-0812">Transmembrane</keyword>
<accession>A0ABY6LVQ9</accession>
<evidence type="ECO:0000256" key="2">
    <source>
        <dbReference type="ARBA" id="ARBA00012368"/>
    </source>
</evidence>
<dbReference type="SUPFAM" id="SSF51695">
    <property type="entry name" value="PLC-like phosphodiesterases"/>
    <property type="match status" value="1"/>
</dbReference>
<evidence type="ECO:0000313" key="13">
    <source>
        <dbReference type="Proteomes" id="UP001235939"/>
    </source>
</evidence>
<keyword evidence="10" id="KW-0472">Membrane</keyword>
<evidence type="ECO:0000256" key="7">
    <source>
        <dbReference type="ARBA" id="ARBA00023098"/>
    </source>
</evidence>
<dbReference type="Pfam" id="PF00387">
    <property type="entry name" value="PI-PLC-Y"/>
    <property type="match status" value="1"/>
</dbReference>
<keyword evidence="9" id="KW-0456">Lyase</keyword>
<keyword evidence="4" id="KW-0378">Hydrolase</keyword>
<dbReference type="PANTHER" id="PTHR10336">
    <property type="entry name" value="PHOSPHOINOSITIDE-SPECIFIC PHOSPHOLIPASE C FAMILY PROTEIN"/>
    <property type="match status" value="1"/>
</dbReference>
<evidence type="ECO:0000256" key="9">
    <source>
        <dbReference type="ARBA" id="ARBA00023239"/>
    </source>
</evidence>
<keyword evidence="10" id="KW-1133">Transmembrane helix</keyword>
<dbReference type="Gene3D" id="3.20.20.190">
    <property type="entry name" value="Phosphatidylinositol (PI) phosphodiesterase"/>
    <property type="match status" value="1"/>
</dbReference>
<dbReference type="InterPro" id="IPR011992">
    <property type="entry name" value="EF-hand-dom_pair"/>
</dbReference>
<proteinExistence type="predicted"/>
<dbReference type="EMBL" id="CP092886">
    <property type="protein sequence ID" value="UYV83893.1"/>
    <property type="molecule type" value="Genomic_DNA"/>
</dbReference>
<evidence type="ECO:0000256" key="8">
    <source>
        <dbReference type="ARBA" id="ARBA00023157"/>
    </source>
</evidence>
<dbReference type="InterPro" id="IPR017946">
    <property type="entry name" value="PLC-like_Pdiesterase_TIM-brl"/>
</dbReference>
<reference evidence="12 13" key="1">
    <citation type="submission" date="2022-03" db="EMBL/GenBank/DDBJ databases">
        <title>A chromosomal length assembly of Cordylochernes scorpioides.</title>
        <authorList>
            <person name="Zeh D."/>
            <person name="Zeh J."/>
        </authorList>
    </citation>
    <scope>NUCLEOTIDE SEQUENCE [LARGE SCALE GENOMIC DNA]</scope>
    <source>
        <strain evidence="12">IN4F17</strain>
        <tissue evidence="12">Whole Body</tissue>
    </source>
</reference>
<evidence type="ECO:0000256" key="6">
    <source>
        <dbReference type="ARBA" id="ARBA00022963"/>
    </source>
</evidence>
<keyword evidence="5" id="KW-0460">Magnesium</keyword>
<evidence type="ECO:0000259" key="11">
    <source>
        <dbReference type="PROSITE" id="PS50008"/>
    </source>
</evidence>
<protein>
    <recommendedName>
        <fullName evidence="2">phosphoinositide phospholipase C</fullName>
        <ecNumber evidence="2">3.1.4.11</ecNumber>
    </recommendedName>
</protein>
<feature type="transmembrane region" description="Helical" evidence="10">
    <location>
        <begin position="178"/>
        <end position="198"/>
    </location>
</feature>
<dbReference type="InterPro" id="IPR001711">
    <property type="entry name" value="PLipase_C_Pinositol-sp_Y"/>
</dbReference>
<sequence>MNAYNWIAQTFASGKTEKFVYQCIGDSGLPHCKNDVIDVSIFTFEKFQELYLKISPRQDIEDLYFKMEVADELELWKKGQLQNDEEDEKEDPLVRCPEDPCAEGACAAEKPVCDIPEECDGATSAQAELLDEQVAMANYHYTGATTHVHPYLSSFVNYAQPVKFFGFDVAEGVGLLHYIRLLISIFNTHLILTIFCYNKRQLSRIYPKGTRADSSNYMPQNANWWQGILGSGSGGVIAGGEKAGEVRETAP</sequence>
<keyword evidence="8" id="KW-1015">Disulfide bond</keyword>
<comment type="catalytic activity">
    <reaction evidence="1">
        <text>an N-(acyl)-sphingosylphosphoethanolamine = an N-(acyl)-sphingosyl-1,3-cyclic phosphate + ethanolamine</text>
        <dbReference type="Rhea" id="RHEA:60648"/>
        <dbReference type="ChEBI" id="CHEBI:57603"/>
        <dbReference type="ChEBI" id="CHEBI:143891"/>
        <dbReference type="ChEBI" id="CHEBI:143892"/>
    </reaction>
</comment>
<dbReference type="PROSITE" id="PS50008">
    <property type="entry name" value="PIPLC_Y_DOMAIN"/>
    <property type="match status" value="1"/>
</dbReference>
<name>A0ABY6LVQ9_9ARAC</name>
<dbReference type="SMART" id="SM00149">
    <property type="entry name" value="PLCYc"/>
    <property type="match status" value="1"/>
</dbReference>
<evidence type="ECO:0000256" key="4">
    <source>
        <dbReference type="ARBA" id="ARBA00022801"/>
    </source>
</evidence>
<evidence type="ECO:0000256" key="10">
    <source>
        <dbReference type="SAM" id="Phobius"/>
    </source>
</evidence>
<keyword evidence="13" id="KW-1185">Reference proteome</keyword>
<keyword evidence="3" id="KW-0479">Metal-binding</keyword>
<dbReference type="Gene3D" id="2.30.29.240">
    <property type="match status" value="1"/>
</dbReference>
<dbReference type="Proteomes" id="UP001235939">
    <property type="component" value="Chromosome X"/>
</dbReference>
<keyword evidence="6" id="KW-0442">Lipid degradation</keyword>
<dbReference type="PANTHER" id="PTHR10336:SF36">
    <property type="entry name" value="1-PHOSPHATIDYLINOSITOL 4,5-BISPHOSPHATE PHOSPHODIESTERASE BETA-4"/>
    <property type="match status" value="1"/>
</dbReference>
<dbReference type="Pfam" id="PF22631">
    <property type="entry name" value="PLCB1-4-like_EFh"/>
    <property type="match status" value="1"/>
</dbReference>
<dbReference type="InterPro" id="IPR053945">
    <property type="entry name" value="PLCB1-4-like_EFh"/>
</dbReference>
<evidence type="ECO:0000256" key="5">
    <source>
        <dbReference type="ARBA" id="ARBA00022842"/>
    </source>
</evidence>
<dbReference type="SUPFAM" id="SSF47473">
    <property type="entry name" value="EF-hand"/>
    <property type="match status" value="1"/>
</dbReference>
<feature type="domain" description="PI-PLC Y-box" evidence="11">
    <location>
        <begin position="152"/>
        <end position="220"/>
    </location>
</feature>
<evidence type="ECO:0000256" key="3">
    <source>
        <dbReference type="ARBA" id="ARBA00022723"/>
    </source>
</evidence>
<gene>
    <name evidence="12" type="ORF">LAZ67_X000545</name>
</gene>